<keyword evidence="2" id="KW-0723">Serine/threonine-protein kinase</keyword>
<gene>
    <name evidence="10" type="ORF">RJ640_005489</name>
</gene>
<dbReference type="GO" id="GO:0004674">
    <property type="term" value="F:protein serine/threonine kinase activity"/>
    <property type="evidence" value="ECO:0007669"/>
    <property type="project" value="UniProtKB-KW"/>
</dbReference>
<evidence type="ECO:0000256" key="8">
    <source>
        <dbReference type="ARBA" id="ARBA00048679"/>
    </source>
</evidence>
<evidence type="ECO:0000313" key="11">
    <source>
        <dbReference type="Proteomes" id="UP001187471"/>
    </source>
</evidence>
<feature type="domain" description="Protein kinase" evidence="9">
    <location>
        <begin position="1"/>
        <end position="212"/>
    </location>
</feature>
<dbReference type="Gene3D" id="1.10.510.10">
    <property type="entry name" value="Transferase(Phosphotransferase) domain 1"/>
    <property type="match status" value="1"/>
</dbReference>
<dbReference type="GO" id="GO:0005524">
    <property type="term" value="F:ATP binding"/>
    <property type="evidence" value="ECO:0007669"/>
    <property type="project" value="UniProtKB-KW"/>
</dbReference>
<dbReference type="Proteomes" id="UP001187471">
    <property type="component" value="Unassembled WGS sequence"/>
</dbReference>
<evidence type="ECO:0000256" key="2">
    <source>
        <dbReference type="ARBA" id="ARBA00022527"/>
    </source>
</evidence>
<sequence length="248" mass="27818">MEQAVQNYKRCCSGVLYLHENSRIRIVHCDLKASNCLLDEEMNLKIANFGMARLFELDETQGRHKQNCWNLVIKRALYNCSGYMSPKYARHGHFSVNSDVFTFGVLVLEVASDQKNNCFRSGSSIESSFRPTMASVIQMLNSFSITRPVPLEPTFFMHSSIDPEFSLCKYNSGSNDSNQSTSKYDQGPEVFDVDDGAVEHVAEAVEVAHADLAEVARMVFVEEDAVMVHTTGVSPPVGMLQIEDERLN</sequence>
<keyword evidence="4" id="KW-0547">Nucleotide-binding</keyword>
<dbReference type="GO" id="GO:0005886">
    <property type="term" value="C:plasma membrane"/>
    <property type="evidence" value="ECO:0007669"/>
    <property type="project" value="TreeGrafter"/>
</dbReference>
<reference evidence="10" key="1">
    <citation type="submission" date="2022-12" db="EMBL/GenBank/DDBJ databases">
        <title>Draft genome assemblies for two species of Escallonia (Escalloniales).</title>
        <authorList>
            <person name="Chanderbali A."/>
            <person name="Dervinis C."/>
            <person name="Anghel I."/>
            <person name="Soltis D."/>
            <person name="Soltis P."/>
            <person name="Zapata F."/>
        </authorList>
    </citation>
    <scope>NUCLEOTIDE SEQUENCE</scope>
    <source>
        <strain evidence="10">UCBG92.1500</strain>
        <tissue evidence="10">Leaf</tissue>
    </source>
</reference>
<dbReference type="Pfam" id="PF07714">
    <property type="entry name" value="PK_Tyr_Ser-Thr"/>
    <property type="match status" value="1"/>
</dbReference>
<dbReference type="PROSITE" id="PS00108">
    <property type="entry name" value="PROTEIN_KINASE_ST"/>
    <property type="match status" value="1"/>
</dbReference>
<evidence type="ECO:0000256" key="6">
    <source>
        <dbReference type="ARBA" id="ARBA00022840"/>
    </source>
</evidence>
<evidence type="ECO:0000256" key="7">
    <source>
        <dbReference type="ARBA" id="ARBA00047899"/>
    </source>
</evidence>
<dbReference type="EC" id="2.7.11.1" evidence="1"/>
<dbReference type="PANTHER" id="PTHR27002:SF980">
    <property type="entry name" value="CYSTEINE-RICH RECEPTOR-LIKE PROTEIN KINASE 10 ISOFORM X1"/>
    <property type="match status" value="1"/>
</dbReference>
<accession>A0AA88UVK3</accession>
<dbReference type="InterPro" id="IPR008271">
    <property type="entry name" value="Ser/Thr_kinase_AS"/>
</dbReference>
<evidence type="ECO:0000256" key="5">
    <source>
        <dbReference type="ARBA" id="ARBA00022777"/>
    </source>
</evidence>
<keyword evidence="6" id="KW-0067">ATP-binding</keyword>
<evidence type="ECO:0000259" key="9">
    <source>
        <dbReference type="PROSITE" id="PS50011"/>
    </source>
</evidence>
<dbReference type="InterPro" id="IPR000719">
    <property type="entry name" value="Prot_kinase_dom"/>
</dbReference>
<organism evidence="10 11">
    <name type="scientific">Escallonia rubra</name>
    <dbReference type="NCBI Taxonomy" id="112253"/>
    <lineage>
        <taxon>Eukaryota</taxon>
        <taxon>Viridiplantae</taxon>
        <taxon>Streptophyta</taxon>
        <taxon>Embryophyta</taxon>
        <taxon>Tracheophyta</taxon>
        <taxon>Spermatophyta</taxon>
        <taxon>Magnoliopsida</taxon>
        <taxon>eudicotyledons</taxon>
        <taxon>Gunneridae</taxon>
        <taxon>Pentapetalae</taxon>
        <taxon>asterids</taxon>
        <taxon>campanulids</taxon>
        <taxon>Escalloniales</taxon>
        <taxon>Escalloniaceae</taxon>
        <taxon>Escallonia</taxon>
    </lineage>
</organism>
<dbReference type="AlphaFoldDB" id="A0AA88UVK3"/>
<dbReference type="InterPro" id="IPR011009">
    <property type="entry name" value="Kinase-like_dom_sf"/>
</dbReference>
<dbReference type="FunFam" id="1.10.510.10:FF:001023">
    <property type="entry name" value="Os07g0541700 protein"/>
    <property type="match status" value="1"/>
</dbReference>
<protein>
    <recommendedName>
        <fullName evidence="1">non-specific serine/threonine protein kinase</fullName>
        <ecNumber evidence="1">2.7.11.1</ecNumber>
    </recommendedName>
</protein>
<comment type="catalytic activity">
    <reaction evidence="7">
        <text>L-threonyl-[protein] + ATP = O-phospho-L-threonyl-[protein] + ADP + H(+)</text>
        <dbReference type="Rhea" id="RHEA:46608"/>
        <dbReference type="Rhea" id="RHEA-COMP:11060"/>
        <dbReference type="Rhea" id="RHEA-COMP:11605"/>
        <dbReference type="ChEBI" id="CHEBI:15378"/>
        <dbReference type="ChEBI" id="CHEBI:30013"/>
        <dbReference type="ChEBI" id="CHEBI:30616"/>
        <dbReference type="ChEBI" id="CHEBI:61977"/>
        <dbReference type="ChEBI" id="CHEBI:456216"/>
        <dbReference type="EC" id="2.7.11.1"/>
    </reaction>
</comment>
<dbReference type="PROSITE" id="PS50011">
    <property type="entry name" value="PROTEIN_KINASE_DOM"/>
    <property type="match status" value="1"/>
</dbReference>
<comment type="caution">
    <text evidence="10">The sequence shown here is derived from an EMBL/GenBank/DDBJ whole genome shotgun (WGS) entry which is preliminary data.</text>
</comment>
<evidence type="ECO:0000256" key="4">
    <source>
        <dbReference type="ARBA" id="ARBA00022741"/>
    </source>
</evidence>
<dbReference type="SUPFAM" id="SSF56112">
    <property type="entry name" value="Protein kinase-like (PK-like)"/>
    <property type="match status" value="1"/>
</dbReference>
<evidence type="ECO:0000256" key="3">
    <source>
        <dbReference type="ARBA" id="ARBA00022679"/>
    </source>
</evidence>
<dbReference type="InterPro" id="IPR001245">
    <property type="entry name" value="Ser-Thr/Tyr_kinase_cat_dom"/>
</dbReference>
<proteinExistence type="predicted"/>
<evidence type="ECO:0000313" key="10">
    <source>
        <dbReference type="EMBL" id="KAK2991007.1"/>
    </source>
</evidence>
<evidence type="ECO:0000256" key="1">
    <source>
        <dbReference type="ARBA" id="ARBA00012513"/>
    </source>
</evidence>
<keyword evidence="11" id="KW-1185">Reference proteome</keyword>
<keyword evidence="5" id="KW-0418">Kinase</keyword>
<name>A0AA88UVK3_9ASTE</name>
<keyword evidence="3" id="KW-0808">Transferase</keyword>
<dbReference type="EMBL" id="JAVXUO010000587">
    <property type="protein sequence ID" value="KAK2991007.1"/>
    <property type="molecule type" value="Genomic_DNA"/>
</dbReference>
<comment type="catalytic activity">
    <reaction evidence="8">
        <text>L-seryl-[protein] + ATP = O-phospho-L-seryl-[protein] + ADP + H(+)</text>
        <dbReference type="Rhea" id="RHEA:17989"/>
        <dbReference type="Rhea" id="RHEA-COMP:9863"/>
        <dbReference type="Rhea" id="RHEA-COMP:11604"/>
        <dbReference type="ChEBI" id="CHEBI:15378"/>
        <dbReference type="ChEBI" id="CHEBI:29999"/>
        <dbReference type="ChEBI" id="CHEBI:30616"/>
        <dbReference type="ChEBI" id="CHEBI:83421"/>
        <dbReference type="ChEBI" id="CHEBI:456216"/>
        <dbReference type="EC" id="2.7.11.1"/>
    </reaction>
</comment>
<dbReference type="PANTHER" id="PTHR27002">
    <property type="entry name" value="RECEPTOR-LIKE SERINE/THREONINE-PROTEIN KINASE SD1-8"/>
    <property type="match status" value="1"/>
</dbReference>